<organism evidence="1 2">
    <name type="scientific">Glossina pallidipes</name>
    <name type="common">Tsetse fly</name>
    <dbReference type="NCBI Taxonomy" id="7398"/>
    <lineage>
        <taxon>Eukaryota</taxon>
        <taxon>Metazoa</taxon>
        <taxon>Ecdysozoa</taxon>
        <taxon>Arthropoda</taxon>
        <taxon>Hexapoda</taxon>
        <taxon>Insecta</taxon>
        <taxon>Pterygota</taxon>
        <taxon>Neoptera</taxon>
        <taxon>Endopterygota</taxon>
        <taxon>Diptera</taxon>
        <taxon>Brachycera</taxon>
        <taxon>Muscomorpha</taxon>
        <taxon>Hippoboscoidea</taxon>
        <taxon>Glossinidae</taxon>
        <taxon>Glossina</taxon>
    </lineage>
</organism>
<evidence type="ECO:0000313" key="1">
    <source>
        <dbReference type="EnsemblMetazoa" id="GPAI019715-PA"/>
    </source>
</evidence>
<dbReference type="EnsemblMetazoa" id="GPAI019715-RA">
    <property type="protein sequence ID" value="GPAI019715-PA"/>
    <property type="gene ID" value="GPAI019715"/>
</dbReference>
<accession>A0A1A9ZMZ4</accession>
<proteinExistence type="predicted"/>
<dbReference type="AlphaFoldDB" id="A0A1A9ZMZ4"/>
<reference evidence="1" key="2">
    <citation type="submission" date="2020-05" db="UniProtKB">
        <authorList>
            <consortium name="EnsemblMetazoa"/>
        </authorList>
    </citation>
    <scope>IDENTIFICATION</scope>
    <source>
        <strain evidence="1">IAEA</strain>
    </source>
</reference>
<evidence type="ECO:0000313" key="2">
    <source>
        <dbReference type="Proteomes" id="UP000092445"/>
    </source>
</evidence>
<reference evidence="2" key="1">
    <citation type="submission" date="2014-03" db="EMBL/GenBank/DDBJ databases">
        <authorList>
            <person name="Aksoy S."/>
            <person name="Warren W."/>
            <person name="Wilson R.K."/>
        </authorList>
    </citation>
    <scope>NUCLEOTIDE SEQUENCE [LARGE SCALE GENOMIC DNA]</scope>
    <source>
        <strain evidence="2">IAEA</strain>
    </source>
</reference>
<sequence>MDSAGHVLVAYWYNDMFISCKHINSAQLEPDRVINPLEARMAPLSPCFVNVSSHASSVLSMDSGKESIDSTTYGFGVVVSGVQTQFSEIGTVHIGNRRDDLSHSSPLSYKSRPQQATAAICIVKLPRSATNKGLNALCFLPRGFANSVNANTNEFYYSMASNCLNVDRLRQLGRFLLLLMFRQAAMIPLPPGRQLVIITTRKCNVVMVECYIMSKITARDLKTAGK</sequence>
<keyword evidence="2" id="KW-1185">Reference proteome</keyword>
<dbReference type="Proteomes" id="UP000092445">
    <property type="component" value="Unassembled WGS sequence"/>
</dbReference>
<name>A0A1A9ZMZ4_GLOPL</name>
<protein>
    <submittedName>
        <fullName evidence="1">Uncharacterized protein</fullName>
    </submittedName>
</protein>
<dbReference type="VEuPathDB" id="VectorBase:GPAI019715"/>